<gene>
    <name evidence="2" type="ordered locus">NATL1_18171</name>
</gene>
<protein>
    <submittedName>
        <fullName evidence="2">Uncharacterized protein</fullName>
    </submittedName>
</protein>
<accession>A2C4G3</accession>
<dbReference type="EMBL" id="CP000553">
    <property type="protein sequence ID" value="ABM76373.1"/>
    <property type="molecule type" value="Genomic_DNA"/>
</dbReference>
<dbReference type="AlphaFoldDB" id="A2C4G3"/>
<dbReference type="KEGG" id="pme:NATL1_18171"/>
<sequence>MKNFNKKKISRALLVIACLTVSLFIGFLISINLIVDPIIYWLASTEGARIIISCILSWFGVSTLFDFLYKRYRRRKKLKRFNALNIPYPRTFKGKK</sequence>
<feature type="transmembrane region" description="Helical" evidence="1">
    <location>
        <begin position="47"/>
        <end position="69"/>
    </location>
</feature>
<organism evidence="2 3">
    <name type="scientific">Prochlorococcus marinus (strain NATL1A)</name>
    <dbReference type="NCBI Taxonomy" id="167555"/>
    <lineage>
        <taxon>Bacteria</taxon>
        <taxon>Bacillati</taxon>
        <taxon>Cyanobacteriota</taxon>
        <taxon>Cyanophyceae</taxon>
        <taxon>Synechococcales</taxon>
        <taxon>Prochlorococcaceae</taxon>
        <taxon>Prochlorococcus</taxon>
    </lineage>
</organism>
<evidence type="ECO:0000313" key="2">
    <source>
        <dbReference type="EMBL" id="ABM76373.1"/>
    </source>
</evidence>
<keyword evidence="1" id="KW-0472">Membrane</keyword>
<dbReference type="Proteomes" id="UP000002592">
    <property type="component" value="Chromosome"/>
</dbReference>
<name>A2C4G3_PROM1</name>
<proteinExistence type="predicted"/>
<keyword evidence="1" id="KW-1133">Transmembrane helix</keyword>
<evidence type="ECO:0000256" key="1">
    <source>
        <dbReference type="SAM" id="Phobius"/>
    </source>
</evidence>
<reference evidence="3" key="1">
    <citation type="journal article" date="2007" name="PLoS Genet.">
        <title>Patterns and implications of gene gain and loss in the evolution of Prochlorococcus.</title>
        <authorList>
            <person name="Kettler G.C."/>
            <person name="Martiny A.C."/>
            <person name="Huang K."/>
            <person name="Zucker J."/>
            <person name="Coleman M.L."/>
            <person name="Rodrigue S."/>
            <person name="Chen F."/>
            <person name="Lapidus A."/>
            <person name="Ferriera S."/>
            <person name="Johnson J."/>
            <person name="Steglich C."/>
            <person name="Church G.M."/>
            <person name="Richardson P."/>
            <person name="Chisholm S.W."/>
        </authorList>
    </citation>
    <scope>NUCLEOTIDE SEQUENCE [LARGE SCALE GENOMIC DNA]</scope>
    <source>
        <strain evidence="3">NATL1A</strain>
    </source>
</reference>
<dbReference type="HOGENOM" id="CLU_2357438_0_0_3"/>
<feature type="transmembrane region" description="Helical" evidence="1">
    <location>
        <begin position="12"/>
        <end position="35"/>
    </location>
</feature>
<dbReference type="RefSeq" id="WP_011824361.1">
    <property type="nucleotide sequence ID" value="NC_008819.1"/>
</dbReference>
<evidence type="ECO:0000313" key="3">
    <source>
        <dbReference type="Proteomes" id="UP000002592"/>
    </source>
</evidence>
<keyword evidence="1" id="KW-0812">Transmembrane</keyword>